<keyword evidence="3" id="KW-1003">Cell membrane</keyword>
<dbReference type="EMBL" id="LAZR01001105">
    <property type="protein sequence ID" value="KKN50591.1"/>
    <property type="molecule type" value="Genomic_DNA"/>
</dbReference>
<dbReference type="InterPro" id="IPR036412">
    <property type="entry name" value="HAD-like_sf"/>
</dbReference>
<sequence>MAIDPICGMNVDTDTTPHKTIYKQQPYYFCCAGCLSKFEASPEQYIPKDEPASSCCGGHNHAEIKPGIMPQKAGAQSDYTCPMCPEIHQHKPGACPKCGMALEASSPAATSTQYTCPMHPEVMQDHPGSCPKCGMALEATTVAAQEDTSELDDMSRRFWVSCLFAIPLFILAMVADMAPQWLPESLVMSQIQWIEAALAAPVVIWGGWPFFGRAVRSLISRHLNMFTLIGLGVSVAWLYSLIALIFPELFPVIMQNADGTVPVYFEAAAMITVLVLLGQVMELRARSQTNAAIKLLLGLAPNTARIVRDNGDEEDIALSDVQVGDKLRIRPGDKVPVDGIVMSGNSHVDESMVTGESIPVSKTTKDSLIGATVNGTGSLIMQAEKIGSETLLAQIVNMVSEAQRSRAPIQKLADTVAGYFVPTVILAAIVTFVIWNIWGPEPKMAHAIINAVAVLIIACPCALGLATPMSIMVGTGRGALNGVLIKNAEALEVLEKVNTLVIDKTGTLTEGKPKLVSVIDYASFSEKYVLQLAASLERASEHPLAEAIVKGALARDITLLETTEFTSITGKGVSGKVDNHDIALGNIDLLESMDIDASELTDKVDALRNEGQTVMFISIDGQAAGLIGVADPVKDSTAEAIKTLHNEGINIVMLTGDSHATAMAVADKLGINSVHAGVLPEQKAAIIKQLQAEGKVVAMAGDGINDAPALAQADVGIAMGTGTDVAIESASVTLVKGDLRGILKAIRLSRATMRNIRQNLFFAFIYNALGVPIAAGVLYPVFGLLLSPMIAAAAMSLSSVSVISNALRLKRAKL</sequence>
<protein>
    <recommendedName>
        <fullName evidence="12">TRASH domain-containing protein</fullName>
    </recommendedName>
</protein>
<organism evidence="13">
    <name type="scientific">marine sediment metagenome</name>
    <dbReference type="NCBI Taxonomy" id="412755"/>
    <lineage>
        <taxon>unclassified sequences</taxon>
        <taxon>metagenomes</taxon>
        <taxon>ecological metagenomes</taxon>
    </lineage>
</organism>
<keyword evidence="4 11" id="KW-0812">Transmembrane</keyword>
<evidence type="ECO:0000256" key="7">
    <source>
        <dbReference type="ARBA" id="ARBA00022840"/>
    </source>
</evidence>
<dbReference type="Pfam" id="PF04945">
    <property type="entry name" value="YHS"/>
    <property type="match status" value="1"/>
</dbReference>
<dbReference type="PANTHER" id="PTHR43520:SF8">
    <property type="entry name" value="P-TYPE CU(+) TRANSPORTER"/>
    <property type="match status" value="1"/>
</dbReference>
<evidence type="ECO:0000256" key="2">
    <source>
        <dbReference type="ARBA" id="ARBA00006024"/>
    </source>
</evidence>
<feature type="transmembrane region" description="Helical" evidence="11">
    <location>
        <begin position="158"/>
        <end position="178"/>
    </location>
</feature>
<dbReference type="GO" id="GO:0005507">
    <property type="term" value="F:copper ion binding"/>
    <property type="evidence" value="ECO:0007669"/>
    <property type="project" value="TreeGrafter"/>
</dbReference>
<evidence type="ECO:0000256" key="6">
    <source>
        <dbReference type="ARBA" id="ARBA00022741"/>
    </source>
</evidence>
<feature type="transmembrane region" description="Helical" evidence="11">
    <location>
        <begin position="223"/>
        <end position="246"/>
    </location>
</feature>
<dbReference type="InterPro" id="IPR023214">
    <property type="entry name" value="HAD_sf"/>
</dbReference>
<proteinExistence type="inferred from homology"/>
<dbReference type="InterPro" id="IPR001757">
    <property type="entry name" value="P_typ_ATPase"/>
</dbReference>
<dbReference type="CDD" id="cd02094">
    <property type="entry name" value="P-type_ATPase_Cu-like"/>
    <property type="match status" value="1"/>
</dbReference>
<dbReference type="InterPro" id="IPR007029">
    <property type="entry name" value="YHS_dom"/>
</dbReference>
<dbReference type="SMART" id="SM00746">
    <property type="entry name" value="TRASH"/>
    <property type="match status" value="1"/>
</dbReference>
<evidence type="ECO:0000256" key="9">
    <source>
        <dbReference type="ARBA" id="ARBA00022989"/>
    </source>
</evidence>
<dbReference type="InterPro" id="IPR059000">
    <property type="entry name" value="ATPase_P-type_domA"/>
</dbReference>
<keyword evidence="7" id="KW-0067">ATP-binding</keyword>
<dbReference type="SFLD" id="SFLDS00003">
    <property type="entry name" value="Haloacid_Dehalogenase"/>
    <property type="match status" value="1"/>
</dbReference>
<dbReference type="GO" id="GO:0016887">
    <property type="term" value="F:ATP hydrolysis activity"/>
    <property type="evidence" value="ECO:0007669"/>
    <property type="project" value="InterPro"/>
</dbReference>
<dbReference type="InterPro" id="IPR008250">
    <property type="entry name" value="ATPase_P-typ_transduc_dom_A_sf"/>
</dbReference>
<feature type="domain" description="TRASH" evidence="12">
    <location>
        <begin position="4"/>
        <end position="42"/>
    </location>
</feature>
<dbReference type="PROSITE" id="PS00154">
    <property type="entry name" value="ATPASE_E1_E2"/>
    <property type="match status" value="1"/>
</dbReference>
<dbReference type="Gene3D" id="3.40.1110.10">
    <property type="entry name" value="Calcium-transporting ATPase, cytoplasmic domain N"/>
    <property type="match status" value="1"/>
</dbReference>
<evidence type="ECO:0000313" key="13">
    <source>
        <dbReference type="EMBL" id="KKN50591.1"/>
    </source>
</evidence>
<evidence type="ECO:0000256" key="3">
    <source>
        <dbReference type="ARBA" id="ARBA00022475"/>
    </source>
</evidence>
<feature type="transmembrane region" description="Helical" evidence="11">
    <location>
        <begin position="785"/>
        <end position="807"/>
    </location>
</feature>
<dbReference type="FunFam" id="2.70.150.10:FF:000020">
    <property type="entry name" value="Copper-exporting P-type ATPase A"/>
    <property type="match status" value="1"/>
</dbReference>
<dbReference type="GO" id="GO:0005886">
    <property type="term" value="C:plasma membrane"/>
    <property type="evidence" value="ECO:0007669"/>
    <property type="project" value="UniProtKB-SubCell"/>
</dbReference>
<comment type="caution">
    <text evidence="13">The sequence shown here is derived from an EMBL/GenBank/DDBJ whole genome shotgun (WGS) entry which is preliminary data.</text>
</comment>
<evidence type="ECO:0000256" key="4">
    <source>
        <dbReference type="ARBA" id="ARBA00022692"/>
    </source>
</evidence>
<feature type="transmembrane region" description="Helical" evidence="11">
    <location>
        <begin position="261"/>
        <end position="280"/>
    </location>
</feature>
<dbReference type="Pfam" id="PF00702">
    <property type="entry name" value="Hydrolase"/>
    <property type="match status" value="1"/>
</dbReference>
<feature type="transmembrane region" description="Helical" evidence="11">
    <location>
        <begin position="760"/>
        <end position="779"/>
    </location>
</feature>
<dbReference type="NCBIfam" id="TIGR01525">
    <property type="entry name" value="ATPase-IB_hvy"/>
    <property type="match status" value="1"/>
</dbReference>
<dbReference type="SFLD" id="SFLDG00002">
    <property type="entry name" value="C1.7:_P-type_atpase_like"/>
    <property type="match status" value="1"/>
</dbReference>
<accession>A0A0F9TNB8</accession>
<dbReference type="SUPFAM" id="SSF56784">
    <property type="entry name" value="HAD-like"/>
    <property type="match status" value="1"/>
</dbReference>
<dbReference type="InterPro" id="IPR023299">
    <property type="entry name" value="ATPase_P-typ_cyto_dom_N"/>
</dbReference>
<evidence type="ECO:0000256" key="10">
    <source>
        <dbReference type="ARBA" id="ARBA00023136"/>
    </source>
</evidence>
<dbReference type="Gene3D" id="3.40.50.1000">
    <property type="entry name" value="HAD superfamily/HAD-like"/>
    <property type="match status" value="1"/>
</dbReference>
<dbReference type="Pfam" id="PF19335">
    <property type="entry name" value="HMBD"/>
    <property type="match status" value="2"/>
</dbReference>
<dbReference type="Gene3D" id="1.10.620.20">
    <property type="entry name" value="Ribonucleotide Reductase, subunit A"/>
    <property type="match status" value="1"/>
</dbReference>
<keyword evidence="9 11" id="KW-1133">Transmembrane helix</keyword>
<dbReference type="InterPro" id="IPR045800">
    <property type="entry name" value="HMBD"/>
</dbReference>
<dbReference type="InterPro" id="IPR018303">
    <property type="entry name" value="ATPase_P-typ_P_site"/>
</dbReference>
<comment type="similarity">
    <text evidence="2">Belongs to the cation transport ATPase (P-type) (TC 3.A.3) family. Type IB subfamily.</text>
</comment>
<dbReference type="InterPro" id="IPR027256">
    <property type="entry name" value="P-typ_ATPase_IB"/>
</dbReference>
<dbReference type="SUPFAM" id="SSF81653">
    <property type="entry name" value="Calcium ATPase, transduction domain A"/>
    <property type="match status" value="1"/>
</dbReference>
<gene>
    <name evidence="13" type="ORF">LCGC14_0631130</name>
</gene>
<keyword evidence="6" id="KW-0547">Nucleotide-binding</keyword>
<dbReference type="SUPFAM" id="SSF81665">
    <property type="entry name" value="Calcium ATPase, transmembrane domain M"/>
    <property type="match status" value="1"/>
</dbReference>
<evidence type="ECO:0000256" key="11">
    <source>
        <dbReference type="SAM" id="Phobius"/>
    </source>
</evidence>
<dbReference type="Gene3D" id="2.70.150.10">
    <property type="entry name" value="Calcium-transporting ATPase, cytoplasmic transduction domain A"/>
    <property type="match status" value="1"/>
</dbReference>
<dbReference type="NCBIfam" id="TIGR01511">
    <property type="entry name" value="ATPase-IB1_Cu"/>
    <property type="match status" value="1"/>
</dbReference>
<dbReference type="GO" id="GO:0043682">
    <property type="term" value="F:P-type divalent copper transporter activity"/>
    <property type="evidence" value="ECO:0007669"/>
    <property type="project" value="TreeGrafter"/>
</dbReference>
<dbReference type="InterPro" id="IPR009078">
    <property type="entry name" value="Ferritin-like_SF"/>
</dbReference>
<feature type="transmembrane region" description="Helical" evidence="11">
    <location>
        <begin position="190"/>
        <end position="211"/>
    </location>
</feature>
<dbReference type="InterPro" id="IPR044492">
    <property type="entry name" value="P_typ_ATPase_HD_dom"/>
</dbReference>
<dbReference type="Pfam" id="PF00122">
    <property type="entry name" value="E1-E2_ATPase"/>
    <property type="match status" value="1"/>
</dbReference>
<dbReference type="InterPro" id="IPR012348">
    <property type="entry name" value="RNR-like"/>
</dbReference>
<keyword evidence="5" id="KW-0479">Metal-binding</keyword>
<dbReference type="PRINTS" id="PR00119">
    <property type="entry name" value="CATATPASE"/>
</dbReference>
<dbReference type="InterPro" id="IPR011017">
    <property type="entry name" value="TRASH_dom"/>
</dbReference>
<dbReference type="GO" id="GO:0016491">
    <property type="term" value="F:oxidoreductase activity"/>
    <property type="evidence" value="ECO:0007669"/>
    <property type="project" value="InterPro"/>
</dbReference>
<keyword evidence="10 11" id="KW-0472">Membrane</keyword>
<feature type="transmembrane region" description="Helical" evidence="11">
    <location>
        <begin position="416"/>
        <end position="438"/>
    </location>
</feature>
<dbReference type="PRINTS" id="PR00943">
    <property type="entry name" value="CUATPASE"/>
</dbReference>
<keyword evidence="8" id="KW-1278">Translocase</keyword>
<dbReference type="GO" id="GO:0055070">
    <property type="term" value="P:copper ion homeostasis"/>
    <property type="evidence" value="ECO:0007669"/>
    <property type="project" value="TreeGrafter"/>
</dbReference>
<evidence type="ECO:0000259" key="12">
    <source>
        <dbReference type="SMART" id="SM00746"/>
    </source>
</evidence>
<evidence type="ECO:0000256" key="5">
    <source>
        <dbReference type="ARBA" id="ARBA00022723"/>
    </source>
</evidence>
<reference evidence="13" key="1">
    <citation type="journal article" date="2015" name="Nature">
        <title>Complex archaea that bridge the gap between prokaryotes and eukaryotes.</title>
        <authorList>
            <person name="Spang A."/>
            <person name="Saw J.H."/>
            <person name="Jorgensen S.L."/>
            <person name="Zaremba-Niedzwiedzka K."/>
            <person name="Martijn J."/>
            <person name="Lind A.E."/>
            <person name="van Eijk R."/>
            <person name="Schleper C."/>
            <person name="Guy L."/>
            <person name="Ettema T.J."/>
        </authorList>
    </citation>
    <scope>NUCLEOTIDE SEQUENCE</scope>
</reference>
<comment type="subcellular location">
    <subcellularLocation>
        <location evidence="1">Cell membrane</location>
        <topology evidence="1">Multi-pass membrane protein</topology>
    </subcellularLocation>
</comment>
<dbReference type="SUPFAM" id="SSF47240">
    <property type="entry name" value="Ferritin-like"/>
    <property type="match status" value="1"/>
</dbReference>
<feature type="transmembrane region" description="Helical" evidence="11">
    <location>
        <begin position="444"/>
        <end position="467"/>
    </location>
</feature>
<dbReference type="GO" id="GO:0005524">
    <property type="term" value="F:ATP binding"/>
    <property type="evidence" value="ECO:0007669"/>
    <property type="project" value="UniProtKB-KW"/>
</dbReference>
<dbReference type="SFLD" id="SFLDF00027">
    <property type="entry name" value="p-type_atpase"/>
    <property type="match status" value="1"/>
</dbReference>
<dbReference type="AlphaFoldDB" id="A0A0F9TNB8"/>
<evidence type="ECO:0000256" key="1">
    <source>
        <dbReference type="ARBA" id="ARBA00004651"/>
    </source>
</evidence>
<evidence type="ECO:0000256" key="8">
    <source>
        <dbReference type="ARBA" id="ARBA00022967"/>
    </source>
</evidence>
<dbReference type="NCBIfam" id="TIGR01494">
    <property type="entry name" value="ATPase_P-type"/>
    <property type="match status" value="1"/>
</dbReference>
<name>A0A0F9TNB8_9ZZZZ</name>
<dbReference type="InterPro" id="IPR023298">
    <property type="entry name" value="ATPase_P-typ_TM_dom_sf"/>
</dbReference>
<dbReference type="PANTHER" id="PTHR43520">
    <property type="entry name" value="ATP7, ISOFORM B"/>
    <property type="match status" value="1"/>
</dbReference>
<dbReference type="NCBIfam" id="TIGR01512">
    <property type="entry name" value="ATPase-IB2_Cd"/>
    <property type="match status" value="1"/>
</dbReference>